<evidence type="ECO:0000256" key="3">
    <source>
        <dbReference type="ARBA" id="ARBA00022692"/>
    </source>
</evidence>
<feature type="transmembrane region" description="Helical" evidence="9">
    <location>
        <begin position="26"/>
        <end position="49"/>
    </location>
</feature>
<dbReference type="InterPro" id="IPR003439">
    <property type="entry name" value="ABC_transporter-like_ATP-bd"/>
</dbReference>
<dbReference type="PROSITE" id="PS51257">
    <property type="entry name" value="PROKAR_LIPOPROTEIN"/>
    <property type="match status" value="1"/>
</dbReference>
<dbReference type="GO" id="GO:0016887">
    <property type="term" value="F:ATP hydrolysis activity"/>
    <property type="evidence" value="ECO:0007669"/>
    <property type="project" value="InterPro"/>
</dbReference>
<comment type="subcellular location">
    <subcellularLocation>
        <location evidence="1">Cell membrane</location>
        <topology evidence="1">Multi-pass membrane protein</topology>
    </subcellularLocation>
</comment>
<dbReference type="Gene3D" id="1.20.1560.10">
    <property type="entry name" value="ABC transporter type 1, transmembrane domain"/>
    <property type="match status" value="1"/>
</dbReference>
<dbReference type="Pfam" id="PF00664">
    <property type="entry name" value="ABC_membrane"/>
    <property type="match status" value="1"/>
</dbReference>
<evidence type="ECO:0000313" key="12">
    <source>
        <dbReference type="EMBL" id="MBB6165779.1"/>
    </source>
</evidence>
<dbReference type="InterPro" id="IPR036640">
    <property type="entry name" value="ABC1_TM_sf"/>
</dbReference>
<evidence type="ECO:0000259" key="10">
    <source>
        <dbReference type="PROSITE" id="PS50893"/>
    </source>
</evidence>
<dbReference type="SMART" id="SM00382">
    <property type="entry name" value="AAA"/>
    <property type="match status" value="1"/>
</dbReference>
<gene>
    <name evidence="12" type="ORF">HNQ72_005627</name>
</gene>
<keyword evidence="3 9" id="KW-0812">Transmembrane</keyword>
<feature type="transmembrane region" description="Helical" evidence="9">
    <location>
        <begin position="132"/>
        <end position="155"/>
    </location>
</feature>
<dbReference type="NCBIfam" id="TIGR01842">
    <property type="entry name" value="type_I_sec_PrtD"/>
    <property type="match status" value="1"/>
</dbReference>
<dbReference type="InterPro" id="IPR010128">
    <property type="entry name" value="ATPase_T1SS_PrtD-like"/>
</dbReference>
<keyword evidence="6 9" id="KW-1133">Transmembrane helix</keyword>
<keyword evidence="7 9" id="KW-0472">Membrane</keyword>
<dbReference type="RefSeq" id="WP_183997316.1">
    <property type="nucleotide sequence ID" value="NZ_BMHW01000013.1"/>
</dbReference>
<dbReference type="InterPro" id="IPR039421">
    <property type="entry name" value="Type_1_exporter"/>
</dbReference>
<dbReference type="PROSITE" id="PS50929">
    <property type="entry name" value="ABC_TM1F"/>
    <property type="match status" value="1"/>
</dbReference>
<dbReference type="AlphaFoldDB" id="A0A7W9YBZ7"/>
<sequence>MSVAARSPRRARKSELDHALTQMKSVFTLTGLFSCAINIMLLASPLYMLQVYDRVLTTGRIETLVLLTILMAGALIVFGLLDALRGIIGARTAIWLGAELSPPLLAGGVRARLVGDGAGAQPLRDLFQCQSFLASPIFSALFDAPWTVAYLAMIWLLHPTLGLFATGGALFIVLVGILNEIVTRNATRDAGNAQIVAMQNAEMMIRNAEAVRAMGMMPSLMKRWGQINDSYMLSSLTASERGAMVLGLAKFARYLVQSAMLGIGAYLVITGTTTGGSMIASSILLGRMLAPVEQIMGSWRTIGATRLAYARLKSRLQDVPPEAERTRLPRPYGHVSVEKLSYTAPGSKKPVLQNVSFKLIPGEALAVIGPSAGGKSTLCRLLAGVLTPTEGVIRLDGTDLQHWRNEQLGAAIGYLPQDVELFAGSVRDNVARMQEAEDGEIVRAAMLAHAHELIQRLPQGYETPIGDSGSRLSGGQRQRVGLARAVFGSPQLIILDEPNANLDQAGENALSATVRDLKEAGAALLIVGHRPSTLAQADRLLLLKDGRVELYGTREDVIGRLRLASPETPRALAVPPEADEEDEIDDQPEKLTLTNGQ</sequence>
<dbReference type="SUPFAM" id="SSF52540">
    <property type="entry name" value="P-loop containing nucleoside triphosphate hydrolases"/>
    <property type="match status" value="1"/>
</dbReference>
<dbReference type="EMBL" id="JACHEG010000011">
    <property type="protein sequence ID" value="MBB6165779.1"/>
    <property type="molecule type" value="Genomic_DNA"/>
</dbReference>
<protein>
    <submittedName>
        <fullName evidence="12">PrtD family type I secretion system ABC transporter</fullName>
    </submittedName>
</protein>
<dbReference type="Proteomes" id="UP000547879">
    <property type="component" value="Unassembled WGS sequence"/>
</dbReference>
<dbReference type="Pfam" id="PF00005">
    <property type="entry name" value="ABC_tran"/>
    <property type="match status" value="1"/>
</dbReference>
<dbReference type="GO" id="GO:0034040">
    <property type="term" value="F:ATPase-coupled lipid transmembrane transporter activity"/>
    <property type="evidence" value="ECO:0007669"/>
    <property type="project" value="TreeGrafter"/>
</dbReference>
<evidence type="ECO:0000256" key="8">
    <source>
        <dbReference type="SAM" id="MobiDB-lite"/>
    </source>
</evidence>
<dbReference type="GO" id="GO:0030253">
    <property type="term" value="P:protein secretion by the type I secretion system"/>
    <property type="evidence" value="ECO:0007669"/>
    <property type="project" value="InterPro"/>
</dbReference>
<dbReference type="InterPro" id="IPR003593">
    <property type="entry name" value="AAA+_ATPase"/>
</dbReference>
<feature type="compositionally biased region" description="Acidic residues" evidence="8">
    <location>
        <begin position="577"/>
        <end position="586"/>
    </location>
</feature>
<evidence type="ECO:0000259" key="11">
    <source>
        <dbReference type="PROSITE" id="PS50929"/>
    </source>
</evidence>
<feature type="transmembrane region" description="Helical" evidence="9">
    <location>
        <begin position="61"/>
        <end position="81"/>
    </location>
</feature>
<dbReference type="InterPro" id="IPR017871">
    <property type="entry name" value="ABC_transporter-like_CS"/>
</dbReference>
<keyword evidence="13" id="KW-1185">Reference proteome</keyword>
<keyword evidence="5" id="KW-0067">ATP-binding</keyword>
<reference evidence="12 13" key="1">
    <citation type="submission" date="2020-08" db="EMBL/GenBank/DDBJ databases">
        <title>Genomic Encyclopedia of Type Strains, Phase IV (KMG-IV): sequencing the most valuable type-strain genomes for metagenomic binning, comparative biology and taxonomic classification.</title>
        <authorList>
            <person name="Goeker M."/>
        </authorList>
    </citation>
    <scope>NUCLEOTIDE SEQUENCE [LARGE SCALE GENOMIC DNA]</scope>
    <source>
        <strain evidence="12 13">DSM 100734</strain>
    </source>
</reference>
<dbReference type="PANTHER" id="PTHR24221">
    <property type="entry name" value="ATP-BINDING CASSETTE SUB-FAMILY B"/>
    <property type="match status" value="1"/>
</dbReference>
<dbReference type="GO" id="GO:0005524">
    <property type="term" value="F:ATP binding"/>
    <property type="evidence" value="ECO:0007669"/>
    <property type="project" value="UniProtKB-KW"/>
</dbReference>
<feature type="domain" description="ABC transmembrane type-1" evidence="11">
    <location>
        <begin position="29"/>
        <end position="304"/>
    </location>
</feature>
<comment type="similarity">
    <text evidence="2">Belongs to the ABC transporter superfamily.</text>
</comment>
<evidence type="ECO:0000256" key="6">
    <source>
        <dbReference type="ARBA" id="ARBA00022989"/>
    </source>
</evidence>
<feature type="region of interest" description="Disordered" evidence="8">
    <location>
        <begin position="568"/>
        <end position="597"/>
    </location>
</feature>
<comment type="caution">
    <text evidence="12">The sequence shown here is derived from an EMBL/GenBank/DDBJ whole genome shotgun (WGS) entry which is preliminary data.</text>
</comment>
<name>A0A7W9YBZ7_9HYPH</name>
<feature type="transmembrane region" description="Helical" evidence="9">
    <location>
        <begin position="251"/>
        <end position="269"/>
    </location>
</feature>
<evidence type="ECO:0000256" key="9">
    <source>
        <dbReference type="SAM" id="Phobius"/>
    </source>
</evidence>
<dbReference type="InterPro" id="IPR011527">
    <property type="entry name" value="ABC1_TM_dom"/>
</dbReference>
<dbReference type="GO" id="GO:0005886">
    <property type="term" value="C:plasma membrane"/>
    <property type="evidence" value="ECO:0007669"/>
    <property type="project" value="UniProtKB-SubCell"/>
</dbReference>
<evidence type="ECO:0000256" key="4">
    <source>
        <dbReference type="ARBA" id="ARBA00022741"/>
    </source>
</evidence>
<evidence type="ECO:0000256" key="7">
    <source>
        <dbReference type="ARBA" id="ARBA00023136"/>
    </source>
</evidence>
<dbReference type="PROSITE" id="PS00211">
    <property type="entry name" value="ABC_TRANSPORTER_1"/>
    <property type="match status" value="1"/>
</dbReference>
<feature type="transmembrane region" description="Helical" evidence="9">
    <location>
        <begin position="161"/>
        <end position="178"/>
    </location>
</feature>
<keyword evidence="4" id="KW-0547">Nucleotide-binding</keyword>
<proteinExistence type="inferred from homology"/>
<dbReference type="Gene3D" id="3.40.50.300">
    <property type="entry name" value="P-loop containing nucleotide triphosphate hydrolases"/>
    <property type="match status" value="1"/>
</dbReference>
<feature type="domain" description="ABC transporter" evidence="10">
    <location>
        <begin position="335"/>
        <end position="570"/>
    </location>
</feature>
<dbReference type="SUPFAM" id="SSF90123">
    <property type="entry name" value="ABC transporter transmembrane region"/>
    <property type="match status" value="1"/>
</dbReference>
<organism evidence="12 13">
    <name type="scientific">Rhizobium wenxiniae</name>
    <dbReference type="NCBI Taxonomy" id="1737357"/>
    <lineage>
        <taxon>Bacteria</taxon>
        <taxon>Pseudomonadati</taxon>
        <taxon>Pseudomonadota</taxon>
        <taxon>Alphaproteobacteria</taxon>
        <taxon>Hyphomicrobiales</taxon>
        <taxon>Rhizobiaceae</taxon>
        <taxon>Rhizobium/Agrobacterium group</taxon>
        <taxon>Rhizobium</taxon>
    </lineage>
</organism>
<dbReference type="PROSITE" id="PS50893">
    <property type="entry name" value="ABC_TRANSPORTER_2"/>
    <property type="match status" value="1"/>
</dbReference>
<evidence type="ECO:0000256" key="2">
    <source>
        <dbReference type="ARBA" id="ARBA00005417"/>
    </source>
</evidence>
<dbReference type="GO" id="GO:0140359">
    <property type="term" value="F:ABC-type transporter activity"/>
    <property type="evidence" value="ECO:0007669"/>
    <property type="project" value="InterPro"/>
</dbReference>
<dbReference type="PANTHER" id="PTHR24221:SF654">
    <property type="entry name" value="ATP-BINDING CASSETTE SUB-FAMILY B MEMBER 6"/>
    <property type="match status" value="1"/>
</dbReference>
<evidence type="ECO:0000313" key="13">
    <source>
        <dbReference type="Proteomes" id="UP000547879"/>
    </source>
</evidence>
<dbReference type="InterPro" id="IPR027417">
    <property type="entry name" value="P-loop_NTPase"/>
</dbReference>
<evidence type="ECO:0000256" key="1">
    <source>
        <dbReference type="ARBA" id="ARBA00004651"/>
    </source>
</evidence>
<evidence type="ECO:0000256" key="5">
    <source>
        <dbReference type="ARBA" id="ARBA00022840"/>
    </source>
</evidence>
<dbReference type="GO" id="GO:0030256">
    <property type="term" value="C:type I protein secretion system complex"/>
    <property type="evidence" value="ECO:0007669"/>
    <property type="project" value="InterPro"/>
</dbReference>
<accession>A0A7W9YBZ7</accession>